<dbReference type="Pfam" id="PF04264">
    <property type="entry name" value="YceI"/>
    <property type="match status" value="1"/>
</dbReference>
<dbReference type="Proteomes" id="UP000558997">
    <property type="component" value="Unassembled WGS sequence"/>
</dbReference>
<reference evidence="4 5" key="1">
    <citation type="submission" date="2020-08" db="EMBL/GenBank/DDBJ databases">
        <title>Sequencing the genomes of 1000 actinobacteria strains.</title>
        <authorList>
            <person name="Klenk H.-P."/>
        </authorList>
    </citation>
    <scope>NUCLEOTIDE SEQUENCE [LARGE SCALE GENOMIC DNA]</scope>
    <source>
        <strain evidence="4 5">DSM 17294</strain>
    </source>
</reference>
<gene>
    <name evidence="4" type="ORF">HDA44_004535</name>
</gene>
<evidence type="ECO:0000313" key="4">
    <source>
        <dbReference type="EMBL" id="MBB5981194.1"/>
    </source>
</evidence>
<sequence length="210" mass="23009">MPPTDRTPTDLTGDYVLDPTRTRIAFTAAHRFGPTVQGHFTTFKASLHLNATTPTTSTAHLTIQSNSLTTNNPRRDTQLHRDFLNTPTHPQITFTTTTITPTHQPASQPPTNPHLTTAPAPHHPTAGQPSATPTHLTDVQHFVVSGDLTIRGTTHPITIPLTVTKLGPDLHFHATTTLNRHTWHANWNPLTTALVHPHVTLTLDLLATRP</sequence>
<dbReference type="RefSeq" id="WP_184837495.1">
    <property type="nucleotide sequence ID" value="NZ_BAAAVN010000009.1"/>
</dbReference>
<accession>A0A841DPY2</accession>
<proteinExistence type="inferred from homology"/>
<feature type="domain" description="Lipid/polyisoprenoid-binding YceI-like" evidence="3">
    <location>
        <begin position="14"/>
        <end position="208"/>
    </location>
</feature>
<dbReference type="InterPro" id="IPR036761">
    <property type="entry name" value="TTHA0802/YceI-like_sf"/>
</dbReference>
<feature type="compositionally biased region" description="Low complexity" evidence="2">
    <location>
        <begin position="113"/>
        <end position="126"/>
    </location>
</feature>
<dbReference type="EMBL" id="JACHNF010000001">
    <property type="protein sequence ID" value="MBB5981194.1"/>
    <property type="molecule type" value="Genomic_DNA"/>
</dbReference>
<organism evidence="4 5">
    <name type="scientific">Kribbella solani</name>
    <dbReference type="NCBI Taxonomy" id="236067"/>
    <lineage>
        <taxon>Bacteria</taxon>
        <taxon>Bacillati</taxon>
        <taxon>Actinomycetota</taxon>
        <taxon>Actinomycetes</taxon>
        <taxon>Propionibacteriales</taxon>
        <taxon>Kribbellaceae</taxon>
        <taxon>Kribbella</taxon>
    </lineage>
</organism>
<dbReference type="InterPro" id="IPR007372">
    <property type="entry name" value="Lipid/polyisoprenoid-bd_YceI"/>
</dbReference>
<evidence type="ECO:0000313" key="5">
    <source>
        <dbReference type="Proteomes" id="UP000558997"/>
    </source>
</evidence>
<protein>
    <submittedName>
        <fullName evidence="4">Polyisoprenoid-binding protein YceI</fullName>
    </submittedName>
</protein>
<keyword evidence="5" id="KW-1185">Reference proteome</keyword>
<evidence type="ECO:0000256" key="1">
    <source>
        <dbReference type="ARBA" id="ARBA00008812"/>
    </source>
</evidence>
<dbReference type="AlphaFoldDB" id="A0A841DPY2"/>
<dbReference type="PANTHER" id="PTHR34406:SF1">
    <property type="entry name" value="PROTEIN YCEI"/>
    <property type="match status" value="1"/>
</dbReference>
<evidence type="ECO:0000259" key="3">
    <source>
        <dbReference type="SMART" id="SM00867"/>
    </source>
</evidence>
<comment type="similarity">
    <text evidence="1">Belongs to the UPF0312 family.</text>
</comment>
<dbReference type="SUPFAM" id="SSF101874">
    <property type="entry name" value="YceI-like"/>
    <property type="match status" value="1"/>
</dbReference>
<feature type="region of interest" description="Disordered" evidence="2">
    <location>
        <begin position="101"/>
        <end position="132"/>
    </location>
</feature>
<dbReference type="PANTHER" id="PTHR34406">
    <property type="entry name" value="PROTEIN YCEI"/>
    <property type="match status" value="1"/>
</dbReference>
<dbReference type="SMART" id="SM00867">
    <property type="entry name" value="YceI"/>
    <property type="match status" value="1"/>
</dbReference>
<name>A0A841DPY2_9ACTN</name>
<comment type="caution">
    <text evidence="4">The sequence shown here is derived from an EMBL/GenBank/DDBJ whole genome shotgun (WGS) entry which is preliminary data.</text>
</comment>
<evidence type="ECO:0000256" key="2">
    <source>
        <dbReference type="SAM" id="MobiDB-lite"/>
    </source>
</evidence>
<dbReference type="Gene3D" id="2.40.128.110">
    <property type="entry name" value="Lipid/polyisoprenoid-binding, YceI-like"/>
    <property type="match status" value="1"/>
</dbReference>